<dbReference type="InterPro" id="IPR006059">
    <property type="entry name" value="SBP"/>
</dbReference>
<feature type="compositionally biased region" description="Low complexity" evidence="1">
    <location>
        <begin position="39"/>
        <end position="51"/>
    </location>
</feature>
<dbReference type="PANTHER" id="PTHR43649:SF12">
    <property type="entry name" value="DIACETYLCHITOBIOSE BINDING PROTEIN DASA"/>
    <property type="match status" value="1"/>
</dbReference>
<keyword evidence="2" id="KW-0813">Transport</keyword>
<evidence type="ECO:0000313" key="2">
    <source>
        <dbReference type="EMBL" id="QSG11615.1"/>
    </source>
</evidence>
<dbReference type="Pfam" id="PF01547">
    <property type="entry name" value="SBP_bac_1"/>
    <property type="match status" value="1"/>
</dbReference>
<evidence type="ECO:0000256" key="1">
    <source>
        <dbReference type="SAM" id="MobiDB-lite"/>
    </source>
</evidence>
<proteinExistence type="predicted"/>
<reference evidence="2" key="1">
    <citation type="submission" date="2020-11" db="EMBL/GenBank/DDBJ databases">
        <title>Carbohydrate-dependent, anaerobic sulfur respiration: A novel catabolism in halophilic archaea.</title>
        <authorList>
            <person name="Sorokin D.Y."/>
            <person name="Messina E."/>
            <person name="Smedile F."/>
            <person name="La Cono V."/>
            <person name="Hallsworth J.E."/>
            <person name="Yakimov M.M."/>
        </authorList>
    </citation>
    <scope>NUCLEOTIDE SEQUENCE</scope>
    <source>
        <strain evidence="2">HSR-Bgl</strain>
    </source>
</reference>
<name>A0A897NJJ0_9EURY</name>
<feature type="region of interest" description="Disordered" evidence="1">
    <location>
        <begin position="21"/>
        <end position="57"/>
    </location>
</feature>
<dbReference type="EMBL" id="CP064789">
    <property type="protein sequence ID" value="QSG11615.1"/>
    <property type="molecule type" value="Genomic_DNA"/>
</dbReference>
<sequence length="497" mass="54557">MERRRFLLGVGSASLVAGCSSTLLDDGEDQPAGDRRQTETTTEETTPTPTATEDDPESAAVRIIADRAYKDAEEAIGNALYDAGLSEDVDIEFETTGSYGERRSTYISALDAGQSGPDIFMMDSGWTIPFIVRDQLVNLSEELSQETLDYVQNDYLDSAVQTASDPETGDLYGLPMFTDYPVMHYRKDLVEDAGYDPEGENWATEPMTWQRFSEVAADVWEQSGVEYGFTTQADEYIGLSCCTFSETMTSWGGAYFGDHYNLFGPVGDRPVTVNEEPVHDTIRMMRSFAEGPDAEHALDGYQQVTNTDVFEFDEEDARGPFASGDAVFMRNWPYAIEATVGYDDSPITADTYGTMPLPYAVEKGEGNYEGTGGSSHAFNGWHLSVNPHSDRQGDAIQVLEAFASEDVMLTILENVGHLPPDPAVTEQANPDNVGAIGNHRDTLAVAAENTVARPVTAIWSDQSPVVAEEVHAAYRNEKSPERAMSDLEERLLEIENG</sequence>
<accession>A0A897NJJ0</accession>
<dbReference type="Gene3D" id="3.40.190.10">
    <property type="entry name" value="Periplasmic binding protein-like II"/>
    <property type="match status" value="2"/>
</dbReference>
<gene>
    <name evidence="2" type="primary">ugpB5</name>
    <name evidence="2" type="ORF">HSBGL_1191</name>
</gene>
<dbReference type="PANTHER" id="PTHR43649">
    <property type="entry name" value="ARABINOSE-BINDING PROTEIN-RELATED"/>
    <property type="match status" value="1"/>
</dbReference>
<dbReference type="PROSITE" id="PS51257">
    <property type="entry name" value="PROKAR_LIPOPROTEIN"/>
    <property type="match status" value="1"/>
</dbReference>
<keyword evidence="2" id="KW-0762">Sugar transport</keyword>
<protein>
    <submittedName>
        <fullName evidence="2">ABC-type sugar transport system, periplasmic component</fullName>
    </submittedName>
</protein>
<dbReference type="InterPro" id="IPR050490">
    <property type="entry name" value="Bact_solute-bd_prot1"/>
</dbReference>
<dbReference type="RefSeq" id="WP_229126198.1">
    <property type="nucleotide sequence ID" value="NZ_CP064789.1"/>
</dbReference>
<dbReference type="AlphaFoldDB" id="A0A897NJJ0"/>
<dbReference type="GeneID" id="68860724"/>
<evidence type="ECO:0000313" key="3">
    <source>
        <dbReference type="Proteomes" id="UP000663305"/>
    </source>
</evidence>
<dbReference type="SUPFAM" id="SSF53850">
    <property type="entry name" value="Periplasmic binding protein-like II"/>
    <property type="match status" value="1"/>
</dbReference>
<dbReference type="Proteomes" id="UP000663305">
    <property type="component" value="Chromosome"/>
</dbReference>
<organism evidence="2 3">
    <name type="scientific">Halapricum desulfuricans</name>
    <dbReference type="NCBI Taxonomy" id="2841257"/>
    <lineage>
        <taxon>Archaea</taxon>
        <taxon>Methanobacteriati</taxon>
        <taxon>Methanobacteriota</taxon>
        <taxon>Stenosarchaea group</taxon>
        <taxon>Halobacteria</taxon>
        <taxon>Halobacteriales</taxon>
        <taxon>Haloarculaceae</taxon>
        <taxon>Halapricum</taxon>
    </lineage>
</organism>